<evidence type="ECO:0000313" key="5">
    <source>
        <dbReference type="Proteomes" id="UP000076761"/>
    </source>
</evidence>
<reference evidence="4 5" key="1">
    <citation type="journal article" date="2016" name="Mol. Biol. Evol.">
        <title>Comparative Genomics of Early-Diverging Mushroom-Forming Fungi Provides Insights into the Origins of Lignocellulose Decay Capabilities.</title>
        <authorList>
            <person name="Nagy L.G."/>
            <person name="Riley R."/>
            <person name="Tritt A."/>
            <person name="Adam C."/>
            <person name="Daum C."/>
            <person name="Floudas D."/>
            <person name="Sun H."/>
            <person name="Yadav J.S."/>
            <person name="Pangilinan J."/>
            <person name="Larsson K.H."/>
            <person name="Matsuura K."/>
            <person name="Barry K."/>
            <person name="Labutti K."/>
            <person name="Kuo R."/>
            <person name="Ohm R.A."/>
            <person name="Bhattacharya S.S."/>
            <person name="Shirouzu T."/>
            <person name="Yoshinaga Y."/>
            <person name="Martin F.M."/>
            <person name="Grigoriev I.V."/>
            <person name="Hibbett D.S."/>
        </authorList>
    </citation>
    <scope>NUCLEOTIDE SEQUENCE [LARGE SCALE GENOMIC DNA]</scope>
    <source>
        <strain evidence="4 5">HHB14362 ss-1</strain>
    </source>
</reference>
<feature type="transmembrane region" description="Helical" evidence="2">
    <location>
        <begin position="636"/>
        <end position="654"/>
    </location>
</feature>
<accession>A0A165V1N5</accession>
<name>A0A165V1N5_9AGAM</name>
<sequence>MSLCLACALTAGPSGTQKLATSKAALSQLSRRVLRKFYVVSRRRTSTRSASTSSTSTSDPIPKALTALHKTRSFASDVLTSRHKTELWDSWNKLLEQAHDDLTALRSEPQETKKARVLIYGCDKHSGSRDMVTALLELHIEPTWIEGSDEGSPPELIQNNIIRTRWNRGPVTPEHTTVVIERAPERDSRGEGPSIHFEDAPRTIVCGVRISPFLDQFETSLKLTEIEPCPAGDAESSRTVSEAWKHIYSADVPVIMCSPLTTPLTTFVRRELPVPLSRNAIIIFVSPSMSEEARAQVVSCISQAQHERLNPGAFSTIAEAESERFRRLQSRVLFVDPSRALRAVRTLQDNPKASEKYQEDFVGSNVSAFTEALKEIVEPFSSPNTGKSDTAIATLRVQAAQTVAEGALHACRIALHFEEQEIASLEAELASLKKQVDHVKEELPRQVLGLKSESGGEVMQALKEAEEALREVMGKLTWWKATWRVDEVGQIVASAVERNWCKRLEDRCIGEIKLIFHAGRLTALQGELKTATDSLLSNHTHPSPFDTPVLQNTLAQLSSTPWYPINPHVLTSPLTSRLGQITQYPTTRLHLSAQRMVLGLSGSAVSGVGLGVAGWAGYLNIWPLGWVLGYGSMEPMTAVGVGALVGVAGLRWAVGRWERAKKAWWKDWGRVGEGLDRDLRAHLDRTIREQVVVAPERAYKELEGMAENRKANLEKSLDELQDLQDELRSLHSTHTKSA</sequence>
<dbReference type="AlphaFoldDB" id="A0A165V1N5"/>
<dbReference type="Proteomes" id="UP000076761">
    <property type="component" value="Unassembled WGS sequence"/>
</dbReference>
<feature type="coiled-coil region" evidence="1">
    <location>
        <begin position="408"/>
        <end position="442"/>
    </location>
</feature>
<dbReference type="PANTHER" id="PTHR38644:SF1">
    <property type="entry name" value="EXPRESSED PROTEIN"/>
    <property type="match status" value="1"/>
</dbReference>
<dbReference type="InterPro" id="IPR056196">
    <property type="entry name" value="Mmc1_C"/>
</dbReference>
<feature type="domain" description="Mmc1 C-terminal" evidence="3">
    <location>
        <begin position="472"/>
        <end position="667"/>
    </location>
</feature>
<feature type="coiled-coil region" evidence="1">
    <location>
        <begin position="699"/>
        <end position="733"/>
    </location>
</feature>
<dbReference type="Pfam" id="PF23868">
    <property type="entry name" value="Mmc1_C"/>
    <property type="match status" value="1"/>
</dbReference>
<evidence type="ECO:0000259" key="3">
    <source>
        <dbReference type="Pfam" id="PF23868"/>
    </source>
</evidence>
<dbReference type="STRING" id="1314782.A0A165V1N5"/>
<dbReference type="InParanoid" id="A0A165V1N5"/>
<evidence type="ECO:0000313" key="4">
    <source>
        <dbReference type="EMBL" id="KZT29019.1"/>
    </source>
</evidence>
<proteinExistence type="predicted"/>
<gene>
    <name evidence="4" type="ORF">NEOLEDRAFT_1128528</name>
</gene>
<evidence type="ECO:0000256" key="1">
    <source>
        <dbReference type="SAM" id="Coils"/>
    </source>
</evidence>
<evidence type="ECO:0000256" key="2">
    <source>
        <dbReference type="SAM" id="Phobius"/>
    </source>
</evidence>
<protein>
    <recommendedName>
        <fullName evidence="3">Mmc1 C-terminal domain-containing protein</fullName>
    </recommendedName>
</protein>
<organism evidence="4 5">
    <name type="scientific">Neolentinus lepideus HHB14362 ss-1</name>
    <dbReference type="NCBI Taxonomy" id="1314782"/>
    <lineage>
        <taxon>Eukaryota</taxon>
        <taxon>Fungi</taxon>
        <taxon>Dikarya</taxon>
        <taxon>Basidiomycota</taxon>
        <taxon>Agaricomycotina</taxon>
        <taxon>Agaricomycetes</taxon>
        <taxon>Gloeophyllales</taxon>
        <taxon>Gloeophyllaceae</taxon>
        <taxon>Neolentinus</taxon>
    </lineage>
</organism>
<dbReference type="EMBL" id="KV425555">
    <property type="protein sequence ID" value="KZT29019.1"/>
    <property type="molecule type" value="Genomic_DNA"/>
</dbReference>
<dbReference type="OrthoDB" id="5319015at2759"/>
<keyword evidence="1" id="KW-0175">Coiled coil</keyword>
<feature type="transmembrane region" description="Helical" evidence="2">
    <location>
        <begin position="597"/>
        <end position="616"/>
    </location>
</feature>
<keyword evidence="2" id="KW-0812">Transmembrane</keyword>
<keyword evidence="5" id="KW-1185">Reference proteome</keyword>
<keyword evidence="2" id="KW-0472">Membrane</keyword>
<dbReference type="PANTHER" id="PTHR38644">
    <property type="entry name" value="EXPRESSED PROTEIN"/>
    <property type="match status" value="1"/>
</dbReference>
<keyword evidence="2" id="KW-1133">Transmembrane helix</keyword>